<dbReference type="Proteomes" id="UP001148838">
    <property type="component" value="Unassembled WGS sequence"/>
</dbReference>
<organism evidence="1 2">
    <name type="scientific">Periplaneta americana</name>
    <name type="common">American cockroach</name>
    <name type="synonym">Blatta americana</name>
    <dbReference type="NCBI Taxonomy" id="6978"/>
    <lineage>
        <taxon>Eukaryota</taxon>
        <taxon>Metazoa</taxon>
        <taxon>Ecdysozoa</taxon>
        <taxon>Arthropoda</taxon>
        <taxon>Hexapoda</taxon>
        <taxon>Insecta</taxon>
        <taxon>Pterygota</taxon>
        <taxon>Neoptera</taxon>
        <taxon>Polyneoptera</taxon>
        <taxon>Dictyoptera</taxon>
        <taxon>Blattodea</taxon>
        <taxon>Blattoidea</taxon>
        <taxon>Blattidae</taxon>
        <taxon>Blattinae</taxon>
        <taxon>Periplaneta</taxon>
    </lineage>
</organism>
<dbReference type="EMBL" id="JAJSOF020000033">
    <property type="protein sequence ID" value="KAJ4430272.1"/>
    <property type="molecule type" value="Genomic_DNA"/>
</dbReference>
<sequence>MKKKSKREQEYENRYRDNDPHLMQFEPPCQHKEGRFRCCSIPVNALCKARRTVFANPNKKQQDMRLSFLLDVNSPKRRRVRGDTAKVKPTAFTVKYHVKSAGEKNSFAFWLIKRSPPNLKEVCFFFPVRGHSFLPADRVLGLKKKLRTTPEIVTPEKYKEVYNDVGKTRDIGKYWKLNNYKELSKVWKKIEGISEMKRIILKKSKLAGRNNKEDVTFKTEIHYNIDDPSKSFTTLAKRGYKVHAVGEVSELPLTSRVKVEKREDVKKLLRLRFGEDWILQEELNFFKEAMDLPHASQRDDEEHTCDCLHEEPGFCNL</sequence>
<comment type="caution">
    <text evidence="1">The sequence shown here is derived from an EMBL/GenBank/DDBJ whole genome shotgun (WGS) entry which is preliminary data.</text>
</comment>
<proteinExistence type="predicted"/>
<protein>
    <submittedName>
        <fullName evidence="1">Uncharacterized protein</fullName>
    </submittedName>
</protein>
<name>A0ABQ8S896_PERAM</name>
<gene>
    <name evidence="1" type="ORF">ANN_22484</name>
</gene>
<reference evidence="1 2" key="1">
    <citation type="journal article" date="2022" name="Allergy">
        <title>Genome assembly and annotation of Periplaneta americana reveal a comprehensive cockroach allergen profile.</title>
        <authorList>
            <person name="Wang L."/>
            <person name="Xiong Q."/>
            <person name="Saelim N."/>
            <person name="Wang L."/>
            <person name="Nong W."/>
            <person name="Wan A.T."/>
            <person name="Shi M."/>
            <person name="Liu X."/>
            <person name="Cao Q."/>
            <person name="Hui J.H.L."/>
            <person name="Sookrung N."/>
            <person name="Leung T.F."/>
            <person name="Tungtrongchitr A."/>
            <person name="Tsui S.K.W."/>
        </authorList>
    </citation>
    <scope>NUCLEOTIDE SEQUENCE [LARGE SCALE GENOMIC DNA]</scope>
    <source>
        <strain evidence="1">PWHHKU_190912</strain>
    </source>
</reference>
<evidence type="ECO:0000313" key="1">
    <source>
        <dbReference type="EMBL" id="KAJ4430272.1"/>
    </source>
</evidence>
<evidence type="ECO:0000313" key="2">
    <source>
        <dbReference type="Proteomes" id="UP001148838"/>
    </source>
</evidence>
<accession>A0ABQ8S896</accession>
<keyword evidence="2" id="KW-1185">Reference proteome</keyword>